<sequence length="300" mass="33383">MLPTEVYWDIVPFIGLSSSINLICTSAKMQSIFDRRIRIQLSSLLIEMSCQQELQDLQQLLSRIYARELYEDHNLVMSNLRSSFIKTIELANWWLRFVERTRNIQLPAIEWDKNSSFLEQLQVLCLMTGQLRAHEIYQPAFDAENDILIILLQLKTVCNALLDSRKKDARDVLQTPSPPPLHDTTAFPSLSEPSNAYSLASLAQPSAPPQPSQSSVNAQPMDSQRASSSTSDAVAPKLSLSSFAACDQSSSGLASILSCAPTPVSVPAFKSGVGSQPMKKQSIISKIIYLTLRYYDPITV</sequence>
<evidence type="ECO:0000313" key="2">
    <source>
        <dbReference type="Proteomes" id="UP000887574"/>
    </source>
</evidence>
<evidence type="ECO:0000313" key="3">
    <source>
        <dbReference type="WBParaSite" id="jg7244"/>
    </source>
</evidence>
<dbReference type="WBParaSite" id="jg7244">
    <property type="protein sequence ID" value="jg7244"/>
    <property type="gene ID" value="jg7244"/>
</dbReference>
<feature type="region of interest" description="Disordered" evidence="1">
    <location>
        <begin position="201"/>
        <end position="231"/>
    </location>
</feature>
<keyword evidence="2" id="KW-1185">Reference proteome</keyword>
<reference evidence="3" key="1">
    <citation type="submission" date="2022-11" db="UniProtKB">
        <authorList>
            <consortium name="WormBaseParasite"/>
        </authorList>
    </citation>
    <scope>IDENTIFICATION</scope>
</reference>
<name>A0A915ELS6_9BILA</name>
<protein>
    <submittedName>
        <fullName evidence="3">F-box domain-containing protein</fullName>
    </submittedName>
</protein>
<organism evidence="2 3">
    <name type="scientific">Ditylenchus dipsaci</name>
    <dbReference type="NCBI Taxonomy" id="166011"/>
    <lineage>
        <taxon>Eukaryota</taxon>
        <taxon>Metazoa</taxon>
        <taxon>Ecdysozoa</taxon>
        <taxon>Nematoda</taxon>
        <taxon>Chromadorea</taxon>
        <taxon>Rhabditida</taxon>
        <taxon>Tylenchina</taxon>
        <taxon>Tylenchomorpha</taxon>
        <taxon>Sphaerularioidea</taxon>
        <taxon>Anguinidae</taxon>
        <taxon>Anguininae</taxon>
        <taxon>Ditylenchus</taxon>
    </lineage>
</organism>
<dbReference type="AlphaFoldDB" id="A0A915ELS6"/>
<dbReference type="Proteomes" id="UP000887574">
    <property type="component" value="Unplaced"/>
</dbReference>
<feature type="compositionally biased region" description="Polar residues" evidence="1">
    <location>
        <begin position="216"/>
        <end position="231"/>
    </location>
</feature>
<evidence type="ECO:0000256" key="1">
    <source>
        <dbReference type="SAM" id="MobiDB-lite"/>
    </source>
</evidence>
<accession>A0A915ELS6</accession>
<proteinExistence type="predicted"/>